<evidence type="ECO:0000313" key="3">
    <source>
        <dbReference type="Proteomes" id="UP000236732"/>
    </source>
</evidence>
<dbReference type="InterPro" id="IPR029016">
    <property type="entry name" value="GAF-like_dom_sf"/>
</dbReference>
<gene>
    <name evidence="2" type="ORF">SAMN05444920_103644</name>
</gene>
<dbReference type="SMART" id="SM00065">
    <property type="entry name" value="GAF"/>
    <property type="match status" value="1"/>
</dbReference>
<proteinExistence type="predicted"/>
<dbReference type="Pfam" id="PF13185">
    <property type="entry name" value="GAF_2"/>
    <property type="match status" value="1"/>
</dbReference>
<evidence type="ECO:0000313" key="2">
    <source>
        <dbReference type="EMBL" id="SEG64105.1"/>
    </source>
</evidence>
<dbReference type="SUPFAM" id="SSF55781">
    <property type="entry name" value="GAF domain-like"/>
    <property type="match status" value="1"/>
</dbReference>
<dbReference type="AlphaFoldDB" id="A0A1H6BUI1"/>
<protein>
    <submittedName>
        <fullName evidence="2">GAF domain-containing protein</fullName>
    </submittedName>
</protein>
<dbReference type="Proteomes" id="UP000236732">
    <property type="component" value="Unassembled WGS sequence"/>
</dbReference>
<organism evidence="2 3">
    <name type="scientific">Nonomuraea solani</name>
    <dbReference type="NCBI Taxonomy" id="1144553"/>
    <lineage>
        <taxon>Bacteria</taxon>
        <taxon>Bacillati</taxon>
        <taxon>Actinomycetota</taxon>
        <taxon>Actinomycetes</taxon>
        <taxon>Streptosporangiales</taxon>
        <taxon>Streptosporangiaceae</taxon>
        <taxon>Nonomuraea</taxon>
    </lineage>
</organism>
<name>A0A1H6BUI1_9ACTN</name>
<keyword evidence="3" id="KW-1185">Reference proteome</keyword>
<sequence>MSPSFGAGLERNVIAAQALAAIVPMIGADMGNVQLLDPVAGGLKIVAQRGFGRQFLHHFEVVRGGDSICGRAMSEGRAVLVPDIERDAILARSSVLAVLTEAGVRTVISAPMFDPAGSTVGMVSLHYRWVRRLSANDQHLLELLVQRTARVLLADRPR</sequence>
<reference evidence="2 3" key="1">
    <citation type="submission" date="2016-10" db="EMBL/GenBank/DDBJ databases">
        <authorList>
            <person name="de Groot N.N."/>
        </authorList>
    </citation>
    <scope>NUCLEOTIDE SEQUENCE [LARGE SCALE GENOMIC DNA]</scope>
    <source>
        <strain evidence="2 3">CGMCC 4.7037</strain>
    </source>
</reference>
<accession>A0A1H6BUI1</accession>
<feature type="domain" description="GAF" evidence="1">
    <location>
        <begin position="10"/>
        <end position="158"/>
    </location>
</feature>
<evidence type="ECO:0000259" key="1">
    <source>
        <dbReference type="SMART" id="SM00065"/>
    </source>
</evidence>
<dbReference type="InterPro" id="IPR003018">
    <property type="entry name" value="GAF"/>
</dbReference>
<dbReference type="EMBL" id="FNVT01000003">
    <property type="protein sequence ID" value="SEG64105.1"/>
    <property type="molecule type" value="Genomic_DNA"/>
</dbReference>
<dbReference type="Gene3D" id="3.30.450.40">
    <property type="match status" value="1"/>
</dbReference>